<dbReference type="GO" id="GO:0080120">
    <property type="term" value="P:CAAX-box protein maturation"/>
    <property type="evidence" value="ECO:0007669"/>
    <property type="project" value="UniProtKB-ARBA"/>
</dbReference>
<dbReference type="RefSeq" id="WP_015924442.1">
    <property type="nucleotide sequence ID" value="NC_011898.1"/>
</dbReference>
<feature type="transmembrane region" description="Helical" evidence="1">
    <location>
        <begin position="43"/>
        <end position="62"/>
    </location>
</feature>
<dbReference type="KEGG" id="cce:Ccel_0915"/>
<protein>
    <submittedName>
        <fullName evidence="3">Abortive infection protein</fullName>
    </submittedName>
</protein>
<name>B8I8Q1_RUMCH</name>
<dbReference type="InterPro" id="IPR003675">
    <property type="entry name" value="Rce1/LyrA-like_dom"/>
</dbReference>
<feature type="domain" description="CAAX prenyl protease 2/Lysostaphin resistance protein A-like" evidence="2">
    <location>
        <begin position="113"/>
        <end position="216"/>
    </location>
</feature>
<evidence type="ECO:0000313" key="4">
    <source>
        <dbReference type="Proteomes" id="UP000001349"/>
    </source>
</evidence>
<dbReference type="OrthoDB" id="371054at2"/>
<dbReference type="Pfam" id="PF02517">
    <property type="entry name" value="Rce1-like"/>
    <property type="match status" value="1"/>
</dbReference>
<organism evidence="3 4">
    <name type="scientific">Ruminiclostridium cellulolyticum (strain ATCC 35319 / DSM 5812 / JCM 6584 / H10)</name>
    <name type="common">Clostridium cellulolyticum</name>
    <dbReference type="NCBI Taxonomy" id="394503"/>
    <lineage>
        <taxon>Bacteria</taxon>
        <taxon>Bacillati</taxon>
        <taxon>Bacillota</taxon>
        <taxon>Clostridia</taxon>
        <taxon>Eubacteriales</taxon>
        <taxon>Oscillospiraceae</taxon>
        <taxon>Ruminiclostridium</taxon>
    </lineage>
</organism>
<dbReference type="STRING" id="394503.Ccel_0915"/>
<keyword evidence="1" id="KW-0812">Transmembrane</keyword>
<gene>
    <name evidence="3" type="ordered locus">Ccel_0915</name>
</gene>
<dbReference type="Proteomes" id="UP000001349">
    <property type="component" value="Chromosome"/>
</dbReference>
<feature type="transmembrane region" description="Helical" evidence="1">
    <location>
        <begin position="208"/>
        <end position="229"/>
    </location>
</feature>
<feature type="transmembrane region" description="Helical" evidence="1">
    <location>
        <begin position="12"/>
        <end position="31"/>
    </location>
</feature>
<dbReference type="EMBL" id="CP001348">
    <property type="protein sequence ID" value="ACL75284.1"/>
    <property type="molecule type" value="Genomic_DNA"/>
</dbReference>
<evidence type="ECO:0000256" key="1">
    <source>
        <dbReference type="SAM" id="Phobius"/>
    </source>
</evidence>
<feature type="transmembrane region" description="Helical" evidence="1">
    <location>
        <begin position="152"/>
        <end position="172"/>
    </location>
</feature>
<keyword evidence="4" id="KW-1185">Reference proteome</keyword>
<reference evidence="3 4" key="1">
    <citation type="submission" date="2009-01" db="EMBL/GenBank/DDBJ databases">
        <title>Complete sequence of Clostridium cellulolyticum H10.</title>
        <authorList>
            <consortium name="US DOE Joint Genome Institute"/>
            <person name="Lucas S."/>
            <person name="Copeland A."/>
            <person name="Lapidus A."/>
            <person name="Glavina del Rio T."/>
            <person name="Dalin E."/>
            <person name="Tice H."/>
            <person name="Bruce D."/>
            <person name="Goodwin L."/>
            <person name="Pitluck S."/>
            <person name="Chertkov O."/>
            <person name="Saunders E."/>
            <person name="Brettin T."/>
            <person name="Detter J.C."/>
            <person name="Han C."/>
            <person name="Larimer F."/>
            <person name="Land M."/>
            <person name="Hauser L."/>
            <person name="Kyrpides N."/>
            <person name="Ivanova N."/>
            <person name="Zhou J."/>
            <person name="Richardson P."/>
        </authorList>
    </citation>
    <scope>NUCLEOTIDE SEQUENCE [LARGE SCALE GENOMIC DNA]</scope>
    <source>
        <strain evidence="4">ATCC 35319 / DSM 5812 / JCM 6584 / H10</strain>
    </source>
</reference>
<feature type="transmembrane region" description="Helical" evidence="1">
    <location>
        <begin position="114"/>
        <end position="140"/>
    </location>
</feature>
<accession>B8I8Q1</accession>
<evidence type="ECO:0000259" key="2">
    <source>
        <dbReference type="Pfam" id="PF02517"/>
    </source>
</evidence>
<proteinExistence type="predicted"/>
<feature type="transmembrane region" description="Helical" evidence="1">
    <location>
        <begin position="178"/>
        <end position="199"/>
    </location>
</feature>
<dbReference type="GO" id="GO:0004175">
    <property type="term" value="F:endopeptidase activity"/>
    <property type="evidence" value="ECO:0007669"/>
    <property type="project" value="UniProtKB-ARBA"/>
</dbReference>
<feature type="transmembrane region" description="Helical" evidence="1">
    <location>
        <begin position="83"/>
        <end position="102"/>
    </location>
</feature>
<dbReference type="HOGENOM" id="CLU_958648_0_0_9"/>
<feature type="transmembrane region" description="Helical" evidence="1">
    <location>
        <begin position="241"/>
        <end position="259"/>
    </location>
</feature>
<keyword evidence="1" id="KW-0472">Membrane</keyword>
<evidence type="ECO:0000313" key="3">
    <source>
        <dbReference type="EMBL" id="ACL75284.1"/>
    </source>
</evidence>
<sequence precursor="true">MKKLKEIILKYPFISSIIIVGVAIAITYIPLPSMLSQNMEIQLADYLSGIIEQIAVSIFLVIGLKKLGLYERAGFSLRIKSMWLVWPILLFILLNASDMLTGEIKIDTTRPLVILAYLMVYLSTGFFEEILCRGLVYSLLINKWGRKRSGCYLAMILSSVSFGMVHFIHYFLGDASLIATIAQAIYATFIGVFFVACVVRNHSIYPAIILHGIVDIAGSLRQIAVGGGINKGYITMPLEWAVVYVIIALPLFLYGLFIVRKEYRNGIIKSGQVMNYLEVVEDWV</sequence>
<dbReference type="eggNOG" id="COG1266">
    <property type="taxonomic scope" value="Bacteria"/>
</dbReference>
<dbReference type="AlphaFoldDB" id="B8I8Q1"/>
<keyword evidence="1" id="KW-1133">Transmembrane helix</keyword>